<dbReference type="EnsemblMetazoa" id="CLYHEMT009033.3">
    <property type="protein sequence ID" value="CLYHEMP009033.3"/>
    <property type="gene ID" value="CLYHEMG009033"/>
</dbReference>
<evidence type="ECO:0000313" key="3">
    <source>
        <dbReference type="Proteomes" id="UP000594262"/>
    </source>
</evidence>
<reference evidence="2" key="1">
    <citation type="submission" date="2021-01" db="UniProtKB">
        <authorList>
            <consortium name="EnsemblMetazoa"/>
        </authorList>
    </citation>
    <scope>IDENTIFICATION</scope>
</reference>
<evidence type="ECO:0000256" key="1">
    <source>
        <dbReference type="SAM" id="Coils"/>
    </source>
</evidence>
<dbReference type="AlphaFoldDB" id="A0A7M5VD53"/>
<keyword evidence="1" id="KW-0175">Coiled coil</keyword>
<dbReference type="Proteomes" id="UP000594262">
    <property type="component" value="Unplaced"/>
</dbReference>
<name>A0A7M5VD53_9CNID</name>
<sequence>MDHHSHELYYQTKTEIRKMKSDLEEQMRCKNESVLRLSERLKNTERLVTRLEEENMYKETRLVEQLSSMELQLKETTDALKMVQKEQREMKTKLTQQSDVKSSQISNLEERLLKIEQHLSEQN</sequence>
<feature type="coiled-coil region" evidence="1">
    <location>
        <begin position="20"/>
        <end position="93"/>
    </location>
</feature>
<keyword evidence="3" id="KW-1185">Reference proteome</keyword>
<dbReference type="OrthoDB" id="5956754at2759"/>
<protein>
    <submittedName>
        <fullName evidence="2">Uncharacterized protein</fullName>
    </submittedName>
</protein>
<accession>A0A7M5VD53</accession>
<organism evidence="2 3">
    <name type="scientific">Clytia hemisphaerica</name>
    <dbReference type="NCBI Taxonomy" id="252671"/>
    <lineage>
        <taxon>Eukaryota</taxon>
        <taxon>Metazoa</taxon>
        <taxon>Cnidaria</taxon>
        <taxon>Hydrozoa</taxon>
        <taxon>Hydroidolina</taxon>
        <taxon>Leptothecata</taxon>
        <taxon>Obeliida</taxon>
        <taxon>Clytiidae</taxon>
        <taxon>Clytia</taxon>
    </lineage>
</organism>
<evidence type="ECO:0000313" key="2">
    <source>
        <dbReference type="EnsemblMetazoa" id="CLYHEMP009033.3"/>
    </source>
</evidence>
<proteinExistence type="predicted"/>